<evidence type="ECO:0000256" key="6">
    <source>
        <dbReference type="ARBA" id="ARBA00022989"/>
    </source>
</evidence>
<evidence type="ECO:0000256" key="9">
    <source>
        <dbReference type="SAM" id="Phobius"/>
    </source>
</evidence>
<comment type="subcellular location">
    <subcellularLocation>
        <location evidence="1 8">Cell membrane</location>
        <topology evidence="1 8">Multi-pass membrane protein</topology>
    </subcellularLocation>
</comment>
<keyword evidence="6 9" id="KW-1133">Transmembrane helix</keyword>
<dbReference type="InterPro" id="IPR003004">
    <property type="entry name" value="GspF/PilC"/>
</dbReference>
<evidence type="ECO:0000256" key="5">
    <source>
        <dbReference type="ARBA" id="ARBA00022692"/>
    </source>
</evidence>
<keyword evidence="5 8" id="KW-0812">Transmembrane</keyword>
<dbReference type="GO" id="GO:0009306">
    <property type="term" value="P:protein secretion"/>
    <property type="evidence" value="ECO:0007669"/>
    <property type="project" value="InterPro"/>
</dbReference>
<evidence type="ECO:0000256" key="3">
    <source>
        <dbReference type="ARBA" id="ARBA00022448"/>
    </source>
</evidence>
<proteinExistence type="inferred from homology"/>
<evidence type="ECO:0000256" key="7">
    <source>
        <dbReference type="ARBA" id="ARBA00023136"/>
    </source>
</evidence>
<feature type="transmembrane region" description="Helical" evidence="9">
    <location>
        <begin position="208"/>
        <end position="237"/>
    </location>
</feature>
<keyword evidence="7 9" id="KW-0472">Membrane</keyword>
<dbReference type="Pfam" id="PF00482">
    <property type="entry name" value="T2SSF"/>
    <property type="match status" value="2"/>
</dbReference>
<evidence type="ECO:0000313" key="11">
    <source>
        <dbReference type="EMBL" id="RFT15160.1"/>
    </source>
</evidence>
<name>A0A3E2BK87_9BACT</name>
<dbReference type="GO" id="GO:0005886">
    <property type="term" value="C:plasma membrane"/>
    <property type="evidence" value="ECO:0007669"/>
    <property type="project" value="UniProtKB-SubCell"/>
</dbReference>
<keyword evidence="3 8" id="KW-0813">Transport</keyword>
<feature type="domain" description="Type II secretion system protein GspF" evidence="10">
    <location>
        <begin position="68"/>
        <end position="189"/>
    </location>
</feature>
<protein>
    <submittedName>
        <fullName evidence="11">Putative secretion system W protein GspF-like</fullName>
    </submittedName>
</protein>
<comment type="caution">
    <text evidence="11">The sequence shown here is derived from an EMBL/GenBank/DDBJ whole genome shotgun (WGS) entry which is preliminary data.</text>
</comment>
<gene>
    <name evidence="11" type="ORF">OP8BY_0624</name>
</gene>
<feature type="domain" description="Type II secretion system protein GspF" evidence="10">
    <location>
        <begin position="270"/>
        <end position="391"/>
    </location>
</feature>
<feature type="transmembrane region" description="Helical" evidence="9">
    <location>
        <begin position="166"/>
        <end position="188"/>
    </location>
</feature>
<dbReference type="InterPro" id="IPR042094">
    <property type="entry name" value="T2SS_GspF_sf"/>
</dbReference>
<feature type="transmembrane region" description="Helical" evidence="9">
    <location>
        <begin position="273"/>
        <end position="294"/>
    </location>
</feature>
<dbReference type="AlphaFoldDB" id="A0A3E2BK87"/>
<evidence type="ECO:0000313" key="12">
    <source>
        <dbReference type="Proteomes" id="UP000257323"/>
    </source>
</evidence>
<dbReference type="PANTHER" id="PTHR30012">
    <property type="entry name" value="GENERAL SECRETION PATHWAY PROTEIN"/>
    <property type="match status" value="1"/>
</dbReference>
<dbReference type="Gene3D" id="1.20.81.30">
    <property type="entry name" value="Type II secretion system (T2SS), domain F"/>
    <property type="match status" value="2"/>
</dbReference>
<evidence type="ECO:0000256" key="2">
    <source>
        <dbReference type="ARBA" id="ARBA00005745"/>
    </source>
</evidence>
<dbReference type="PANTHER" id="PTHR30012:SF0">
    <property type="entry name" value="TYPE II SECRETION SYSTEM PROTEIN F-RELATED"/>
    <property type="match status" value="1"/>
</dbReference>
<evidence type="ECO:0000256" key="1">
    <source>
        <dbReference type="ARBA" id="ARBA00004651"/>
    </source>
</evidence>
<dbReference type="PRINTS" id="PR00812">
    <property type="entry name" value="BCTERIALGSPF"/>
</dbReference>
<dbReference type="Proteomes" id="UP000257323">
    <property type="component" value="Unassembled WGS sequence"/>
</dbReference>
<evidence type="ECO:0000259" key="10">
    <source>
        <dbReference type="Pfam" id="PF00482"/>
    </source>
</evidence>
<dbReference type="InterPro" id="IPR018076">
    <property type="entry name" value="T2SS_GspF_dom"/>
</dbReference>
<organism evidence="11 12">
    <name type="scientific">Candidatus Saccharicenans subterraneus</name>
    <dbReference type="NCBI Taxonomy" id="2508984"/>
    <lineage>
        <taxon>Bacteria</taxon>
        <taxon>Candidatus Aminicenantota</taxon>
        <taxon>Candidatus Aminicenantia</taxon>
        <taxon>Candidatus Aminicenantales</taxon>
        <taxon>Candidatus Saccharicenantaceae</taxon>
        <taxon>Candidatus Saccharicenans</taxon>
    </lineage>
</organism>
<dbReference type="InterPro" id="IPR001992">
    <property type="entry name" value="T2SS_GspF/T4SS_PilC_CS"/>
</dbReference>
<evidence type="ECO:0000256" key="4">
    <source>
        <dbReference type="ARBA" id="ARBA00022475"/>
    </source>
</evidence>
<comment type="similarity">
    <text evidence="2 8">Belongs to the GSP F family.</text>
</comment>
<dbReference type="PROSITE" id="PS00874">
    <property type="entry name" value="T2SP_F"/>
    <property type="match status" value="1"/>
</dbReference>
<sequence length="400" mass="44743">MPAFICRIVTSDGRILRETLEAASAEDCRRTLEAEGLCVLSIRKELRISQVRLFGKRLKPAEFILFNQELVALLKAGYPVLKSLELVEKRVENPFLLDIIRQVEAEVRGGKTLSEAFSPYENLFSKVYTASLMAGERSGNLPGSLARYIQYAKIIDQTRSRVRSALLYPTLLVIFSAILIGLLVGLVLPRFATFYADFGAQLPGLTRFLLRLAIFIRANLLWFGLLFLALIITYLVIRRRDSFIVFKDRLKLRLPFSRFLVSDSAVALYSRTLGLLLEAGITLLSSVSVAAFSVPNRFISSRLLSVADSLKNGLSLYDSLQKAGVLPQLAMDMIRIGESSANLPGMLAEVADFYDERLRDRIQTLVSLIEPVIIIFIGLVAAGMILSIYLPIFNIIRITR</sequence>
<reference evidence="11 12" key="1">
    <citation type="submission" date="2018-08" db="EMBL/GenBank/DDBJ databases">
        <title>Genome analysis of the thermophilic bacterium of the candidate phylum Aminicenantes from deep subsurface aquifer revealed its physiology and ecological role.</title>
        <authorList>
            <person name="Kadnikov V.V."/>
            <person name="Mardanov A.V."/>
            <person name="Beletsky A.V."/>
            <person name="Karnachuk O.V."/>
            <person name="Ravin N.V."/>
        </authorList>
    </citation>
    <scope>NUCLEOTIDE SEQUENCE [LARGE SCALE GENOMIC DNA]</scope>
    <source>
        <strain evidence="11">BY38</strain>
    </source>
</reference>
<accession>A0A3E2BK87</accession>
<dbReference type="EMBL" id="QUAH01000012">
    <property type="protein sequence ID" value="RFT15160.1"/>
    <property type="molecule type" value="Genomic_DNA"/>
</dbReference>
<evidence type="ECO:0000256" key="8">
    <source>
        <dbReference type="RuleBase" id="RU003923"/>
    </source>
</evidence>
<feature type="transmembrane region" description="Helical" evidence="9">
    <location>
        <begin position="373"/>
        <end position="396"/>
    </location>
</feature>
<keyword evidence="4" id="KW-1003">Cell membrane</keyword>